<proteinExistence type="predicted"/>
<gene>
    <name evidence="1" type="ordered locus">CLOST_0346</name>
</gene>
<sequence>MLLSIYMMIEKEIDRLKFIALIMTEDYEILLKMLDKLKIVADG</sequence>
<dbReference type="BioCyc" id="CSTI499177:GJE9-356-MONOMER"/>
<accession>E3PUZ6</accession>
<dbReference type="Proteomes" id="UP000007041">
    <property type="component" value="Chromosome"/>
</dbReference>
<name>E3PUZ6_ACESD</name>
<dbReference type="EMBL" id="FP565809">
    <property type="protein sequence ID" value="CBH20476.1"/>
    <property type="molecule type" value="Genomic_DNA"/>
</dbReference>
<protein>
    <submittedName>
        <fullName evidence="1">Uncharacterized protein</fullName>
    </submittedName>
</protein>
<organism evidence="1 2">
    <name type="scientific">Acetoanaerobium sticklandii (strain ATCC 12662 / DSM 519 / JCM 1433 / CCUG 9281 / NCIMB 10654 / HF)</name>
    <name type="common">Clostridium sticklandii</name>
    <dbReference type="NCBI Taxonomy" id="499177"/>
    <lineage>
        <taxon>Bacteria</taxon>
        <taxon>Bacillati</taxon>
        <taxon>Bacillota</taxon>
        <taxon>Clostridia</taxon>
        <taxon>Peptostreptococcales</taxon>
        <taxon>Filifactoraceae</taxon>
        <taxon>Acetoanaerobium</taxon>
    </lineage>
</organism>
<reference evidence="2" key="1">
    <citation type="journal article" date="2010" name="BMC Genomics">
        <title>Clostridium sticklandii, a specialist in amino acid degradation:revisiting its metabolism through its genome sequence.</title>
        <authorList>
            <person name="Fonknechten N."/>
            <person name="Chaussonnerie S."/>
            <person name="Tricot S."/>
            <person name="Lajus A."/>
            <person name="Andreesen J.R."/>
            <person name="Perchat N."/>
            <person name="Pelletier E."/>
            <person name="Gouyvenoux M."/>
            <person name="Barbe V."/>
            <person name="Salanoubat M."/>
            <person name="Le Paslier D."/>
            <person name="Weissenbach J."/>
            <person name="Cohen G.N."/>
            <person name="Kreimeyer A."/>
        </authorList>
    </citation>
    <scope>NUCLEOTIDE SEQUENCE [LARGE SCALE GENOMIC DNA]</scope>
    <source>
        <strain evidence="2">ATCC 12662 / DSM 519 / JCM 1433 / CCUG 9281 / NCIMB 10654 / HF</strain>
    </source>
</reference>
<evidence type="ECO:0000313" key="1">
    <source>
        <dbReference type="EMBL" id="CBH20476.1"/>
    </source>
</evidence>
<dbReference type="KEGG" id="cst:CLOST_0346"/>
<dbReference type="AlphaFoldDB" id="E3PUZ6"/>
<evidence type="ECO:0000313" key="2">
    <source>
        <dbReference type="Proteomes" id="UP000007041"/>
    </source>
</evidence>
<dbReference type="HOGENOM" id="CLU_3232072_0_0_9"/>
<keyword evidence="2" id="KW-1185">Reference proteome</keyword>